<dbReference type="EMBL" id="JACJJC010000001">
    <property type="protein sequence ID" value="MBM6703029.1"/>
    <property type="molecule type" value="Genomic_DNA"/>
</dbReference>
<evidence type="ECO:0000256" key="1">
    <source>
        <dbReference type="ARBA" id="ARBA00010638"/>
    </source>
</evidence>
<organism evidence="4 5">
    <name type="scientific">Sutterella massiliensis</name>
    <dbReference type="NCBI Taxonomy" id="1816689"/>
    <lineage>
        <taxon>Bacteria</taxon>
        <taxon>Pseudomonadati</taxon>
        <taxon>Pseudomonadota</taxon>
        <taxon>Betaproteobacteria</taxon>
        <taxon>Burkholderiales</taxon>
        <taxon>Sutterellaceae</taxon>
        <taxon>Sutterella</taxon>
    </lineage>
</organism>
<comment type="caution">
    <text evidence="4">The sequence shown here is derived from an EMBL/GenBank/DDBJ whole genome shotgun (WGS) entry which is preliminary data.</text>
</comment>
<dbReference type="InterPro" id="IPR002698">
    <property type="entry name" value="FTHF_cligase"/>
</dbReference>
<reference evidence="4 5" key="1">
    <citation type="journal article" date="2021" name="Sci. Rep.">
        <title>The distribution of antibiotic resistance genes in chicken gut microbiota commensals.</title>
        <authorList>
            <person name="Juricova H."/>
            <person name="Matiasovicova J."/>
            <person name="Kubasova T."/>
            <person name="Cejkova D."/>
            <person name="Rychlik I."/>
        </authorList>
    </citation>
    <scope>NUCLEOTIDE SEQUENCE [LARGE SCALE GENOMIC DNA]</scope>
    <source>
        <strain evidence="4 5">An829</strain>
    </source>
</reference>
<keyword evidence="5" id="KW-1185">Reference proteome</keyword>
<proteinExistence type="inferred from homology"/>
<evidence type="ECO:0000313" key="4">
    <source>
        <dbReference type="EMBL" id="MBM6703029.1"/>
    </source>
</evidence>
<dbReference type="Pfam" id="PF01812">
    <property type="entry name" value="5-FTHF_cyc-lig"/>
    <property type="match status" value="1"/>
</dbReference>
<protein>
    <recommendedName>
        <fullName evidence="6">5-formyltetrahydrofolate cyclo-ligase</fullName>
    </recommendedName>
</protein>
<comment type="similarity">
    <text evidence="1">Belongs to the 5-formyltetrahydrofolate cyclo-ligase family.</text>
</comment>
<evidence type="ECO:0008006" key="6">
    <source>
        <dbReference type="Google" id="ProtNLM"/>
    </source>
</evidence>
<accession>A0ABS2DNX3</accession>
<sequence length="206" mass="22517">MTQVQMSEAKIERRKALRALRSTELIDAEEKIVGKLARLLSGNAVNEAEKRLAEALNAVRIVGIYSPLLGEPDLRGIFCDWLDLGEGRTLALPFIDADDMMSYREWDPEADGNICRDAKGIISSTGHAVEPAALIIPCVGYSNACHRLGNGGGFFDRYIARVRQADGAAPFLCGVACDACTVSPSLFEPWDEPLDCILTESKVLFR</sequence>
<evidence type="ECO:0000256" key="2">
    <source>
        <dbReference type="ARBA" id="ARBA00022741"/>
    </source>
</evidence>
<keyword evidence="2" id="KW-0547">Nucleotide-binding</keyword>
<name>A0ABS2DNX3_9BURK</name>
<dbReference type="Proteomes" id="UP000715095">
    <property type="component" value="Unassembled WGS sequence"/>
</dbReference>
<dbReference type="InterPro" id="IPR037171">
    <property type="entry name" value="NagB/RpiA_transferase-like"/>
</dbReference>
<dbReference type="PANTHER" id="PTHR23407:SF1">
    <property type="entry name" value="5-FORMYLTETRAHYDROFOLATE CYCLO-LIGASE"/>
    <property type="match status" value="1"/>
</dbReference>
<dbReference type="Gene3D" id="3.40.50.10420">
    <property type="entry name" value="NagB/RpiA/CoA transferase-like"/>
    <property type="match status" value="1"/>
</dbReference>
<evidence type="ECO:0000256" key="3">
    <source>
        <dbReference type="ARBA" id="ARBA00022840"/>
    </source>
</evidence>
<dbReference type="PIRSF" id="PIRSF006806">
    <property type="entry name" value="FTHF_cligase"/>
    <property type="match status" value="1"/>
</dbReference>
<evidence type="ECO:0000313" key="5">
    <source>
        <dbReference type="Proteomes" id="UP000715095"/>
    </source>
</evidence>
<dbReference type="RefSeq" id="WP_205101418.1">
    <property type="nucleotide sequence ID" value="NZ_JACJJC010000001.1"/>
</dbReference>
<gene>
    <name evidence="4" type="ORF">H6A60_00680</name>
</gene>
<dbReference type="PANTHER" id="PTHR23407">
    <property type="entry name" value="ATPASE INHIBITOR/5-FORMYLTETRAHYDROFOLATE CYCLO-LIGASE"/>
    <property type="match status" value="1"/>
</dbReference>
<keyword evidence="3" id="KW-0067">ATP-binding</keyword>
<dbReference type="SUPFAM" id="SSF100950">
    <property type="entry name" value="NagB/RpiA/CoA transferase-like"/>
    <property type="match status" value="1"/>
</dbReference>
<dbReference type="InterPro" id="IPR024185">
    <property type="entry name" value="FTHF_cligase-like_sf"/>
</dbReference>